<comment type="caution">
    <text evidence="1">The sequence shown here is derived from an EMBL/GenBank/DDBJ whole genome shotgun (WGS) entry which is preliminary data.</text>
</comment>
<organism evidence="1 2">
    <name type="scientific">Araneus ventricosus</name>
    <name type="common">Orbweaver spider</name>
    <name type="synonym">Epeira ventricosa</name>
    <dbReference type="NCBI Taxonomy" id="182803"/>
    <lineage>
        <taxon>Eukaryota</taxon>
        <taxon>Metazoa</taxon>
        <taxon>Ecdysozoa</taxon>
        <taxon>Arthropoda</taxon>
        <taxon>Chelicerata</taxon>
        <taxon>Arachnida</taxon>
        <taxon>Araneae</taxon>
        <taxon>Araneomorphae</taxon>
        <taxon>Entelegynae</taxon>
        <taxon>Araneoidea</taxon>
        <taxon>Araneidae</taxon>
        <taxon>Araneus</taxon>
    </lineage>
</organism>
<evidence type="ECO:0000313" key="2">
    <source>
        <dbReference type="Proteomes" id="UP000499080"/>
    </source>
</evidence>
<keyword evidence="2" id="KW-1185">Reference proteome</keyword>
<gene>
    <name evidence="1" type="ORF">AVEN_141469_1</name>
</gene>
<evidence type="ECO:0000313" key="1">
    <source>
        <dbReference type="EMBL" id="GBN93016.1"/>
    </source>
</evidence>
<dbReference type="AlphaFoldDB" id="A0A4Y2T0J2"/>
<dbReference type="Proteomes" id="UP000499080">
    <property type="component" value="Unassembled WGS sequence"/>
</dbReference>
<sequence length="108" mass="12430">MLLKDNTRHLRVTCVVKINRIFENGSASSDSLQLYESVYCNSISLFDELQMIDYTINRSIMCAVTTQSNNVRTSDKSHLDVKTLKARLVDVINWMQISDRELTTGLWI</sequence>
<reference evidence="1 2" key="1">
    <citation type="journal article" date="2019" name="Sci. Rep.">
        <title>Orb-weaving spider Araneus ventricosus genome elucidates the spidroin gene catalogue.</title>
        <authorList>
            <person name="Kono N."/>
            <person name="Nakamura H."/>
            <person name="Ohtoshi R."/>
            <person name="Moran D.A.P."/>
            <person name="Shinohara A."/>
            <person name="Yoshida Y."/>
            <person name="Fujiwara M."/>
            <person name="Mori M."/>
            <person name="Tomita M."/>
            <person name="Arakawa K."/>
        </authorList>
    </citation>
    <scope>NUCLEOTIDE SEQUENCE [LARGE SCALE GENOMIC DNA]</scope>
</reference>
<name>A0A4Y2T0J2_ARAVE</name>
<accession>A0A4Y2T0J2</accession>
<dbReference type="EMBL" id="BGPR01024719">
    <property type="protein sequence ID" value="GBN93016.1"/>
    <property type="molecule type" value="Genomic_DNA"/>
</dbReference>
<proteinExistence type="predicted"/>
<protein>
    <submittedName>
        <fullName evidence="1">Uncharacterized protein</fullName>
    </submittedName>
</protein>